<name>A0ABY5UZB6_9BACT</name>
<sequence length="88" mass="9608">MIASRTGIRRIRSVLPGDVVAGDKTGSSLRSAEGMTAADNDLAFVRLPDGTTYYMAVPVANSFEDDRTNDTTIAGISRIVYDYFVERE</sequence>
<gene>
    <name evidence="1" type="ORF">NQ491_10010</name>
</gene>
<keyword evidence="2" id="KW-1185">Reference proteome</keyword>
<dbReference type="Gene3D" id="3.40.710.10">
    <property type="entry name" value="DD-peptidase/beta-lactamase superfamily"/>
    <property type="match status" value="1"/>
</dbReference>
<accession>A0ABY5UZB6</accession>
<dbReference type="GeneID" id="82892070"/>
<protein>
    <recommendedName>
        <fullName evidence="3">Penicillin-binding protein transpeptidase domain-containing protein</fullName>
    </recommendedName>
</protein>
<dbReference type="InterPro" id="IPR012338">
    <property type="entry name" value="Beta-lactam/transpept-like"/>
</dbReference>
<evidence type="ECO:0008006" key="3">
    <source>
        <dbReference type="Google" id="ProtNLM"/>
    </source>
</evidence>
<dbReference type="SUPFAM" id="SSF56601">
    <property type="entry name" value="beta-lactamase/transpeptidase-like"/>
    <property type="match status" value="1"/>
</dbReference>
<evidence type="ECO:0000313" key="1">
    <source>
        <dbReference type="EMBL" id="UWN56973.1"/>
    </source>
</evidence>
<reference evidence="1" key="1">
    <citation type="journal article" date="2022" name="Cell">
        <title>Design, construction, and in vivo augmentation of a complex gut microbiome.</title>
        <authorList>
            <person name="Cheng A.G."/>
            <person name="Ho P.Y."/>
            <person name="Aranda-Diaz A."/>
            <person name="Jain S."/>
            <person name="Yu F.B."/>
            <person name="Meng X."/>
            <person name="Wang M."/>
            <person name="Iakiviak M."/>
            <person name="Nagashima K."/>
            <person name="Zhao A."/>
            <person name="Murugkar P."/>
            <person name="Patil A."/>
            <person name="Atabakhsh K."/>
            <person name="Weakley A."/>
            <person name="Yan J."/>
            <person name="Brumbaugh A.R."/>
            <person name="Higginbottom S."/>
            <person name="Dimas A."/>
            <person name="Shiver A.L."/>
            <person name="Deutschbauer A."/>
            <person name="Neff N."/>
            <person name="Sonnenburg J.L."/>
            <person name="Huang K.C."/>
            <person name="Fischbach M.A."/>
        </authorList>
    </citation>
    <scope>NUCLEOTIDE SEQUENCE</scope>
    <source>
        <strain evidence="1">AP11</strain>
    </source>
</reference>
<organism evidence="1 2">
    <name type="scientific">Alistipes ihumii AP11</name>
    <dbReference type="NCBI Taxonomy" id="1211813"/>
    <lineage>
        <taxon>Bacteria</taxon>
        <taxon>Pseudomonadati</taxon>
        <taxon>Bacteroidota</taxon>
        <taxon>Bacteroidia</taxon>
        <taxon>Bacteroidales</taxon>
        <taxon>Rikenellaceae</taxon>
        <taxon>Alistipes</taxon>
    </lineage>
</organism>
<proteinExistence type="predicted"/>
<dbReference type="Proteomes" id="UP001059295">
    <property type="component" value="Chromosome"/>
</dbReference>
<evidence type="ECO:0000313" key="2">
    <source>
        <dbReference type="Proteomes" id="UP001059295"/>
    </source>
</evidence>
<dbReference type="RefSeq" id="WP_019245697.1">
    <property type="nucleotide sequence ID" value="NZ_CAPH01000009.1"/>
</dbReference>
<dbReference type="EMBL" id="CP102294">
    <property type="protein sequence ID" value="UWN56973.1"/>
    <property type="molecule type" value="Genomic_DNA"/>
</dbReference>